<keyword evidence="3" id="KW-1185">Reference proteome</keyword>
<evidence type="ECO:0000256" key="1">
    <source>
        <dbReference type="ARBA" id="ARBA00023002"/>
    </source>
</evidence>
<dbReference type="OrthoDB" id="10004862at2759"/>
<evidence type="ECO:0000313" key="3">
    <source>
        <dbReference type="Proteomes" id="UP000324022"/>
    </source>
</evidence>
<dbReference type="InterPro" id="IPR025337">
    <property type="entry name" value="Questin_oxidase-like"/>
</dbReference>
<proteinExistence type="predicted"/>
<name>A0A5C3E1B7_9BASI</name>
<gene>
    <name evidence="2" type="ORF">UTRI_03536</name>
</gene>
<organism evidence="2 3">
    <name type="scientific">Ustilago trichophora</name>
    <dbReference type="NCBI Taxonomy" id="86804"/>
    <lineage>
        <taxon>Eukaryota</taxon>
        <taxon>Fungi</taxon>
        <taxon>Dikarya</taxon>
        <taxon>Basidiomycota</taxon>
        <taxon>Ustilaginomycotina</taxon>
        <taxon>Ustilaginomycetes</taxon>
        <taxon>Ustilaginales</taxon>
        <taxon>Ustilaginaceae</taxon>
        <taxon>Ustilago</taxon>
    </lineage>
</organism>
<dbReference type="PANTHER" id="PTHR35870:SF1">
    <property type="entry name" value="PROTEIN, PUTATIVE (AFU_ORTHOLOGUE AFUA_5G03330)-RELATED"/>
    <property type="match status" value="1"/>
</dbReference>
<dbReference type="GO" id="GO:0016491">
    <property type="term" value="F:oxidoreductase activity"/>
    <property type="evidence" value="ECO:0007669"/>
    <property type="project" value="UniProtKB-KW"/>
</dbReference>
<dbReference type="AlphaFoldDB" id="A0A5C3E1B7"/>
<dbReference type="PANTHER" id="PTHR35870">
    <property type="entry name" value="PROTEIN, PUTATIVE (AFU_ORTHOLOGUE AFUA_5G03330)-RELATED"/>
    <property type="match status" value="1"/>
</dbReference>
<keyword evidence="1" id="KW-0560">Oxidoreductase</keyword>
<dbReference type="Proteomes" id="UP000324022">
    <property type="component" value="Unassembled WGS sequence"/>
</dbReference>
<protein>
    <recommendedName>
        <fullName evidence="4">Oxidoreductase AflY</fullName>
    </recommendedName>
</protein>
<dbReference type="EMBL" id="OOIN01000007">
    <property type="protein sequence ID" value="SPO24268.1"/>
    <property type="molecule type" value="Genomic_DNA"/>
</dbReference>
<reference evidence="2 3" key="1">
    <citation type="submission" date="2018-03" db="EMBL/GenBank/DDBJ databases">
        <authorList>
            <person name="Guldener U."/>
        </authorList>
    </citation>
    <scope>NUCLEOTIDE SEQUENCE [LARGE SCALE GENOMIC DNA]</scope>
    <source>
        <strain evidence="2 3">NBRC100155</strain>
    </source>
</reference>
<evidence type="ECO:0000313" key="2">
    <source>
        <dbReference type="EMBL" id="SPO24268.1"/>
    </source>
</evidence>
<sequence length="500" mass="56436">MTATATPSTSSPSCISTFPEFDKLTRPESSQALSALLDDNHAKHHCFFNTRGMHNHSAHQLIAALTLGASPETLSKHYSYQIDHYLGEFNLNDRNKYDPYVSSETTADRGGKPIEKISENNWTQHLGNARYYWSYLHFFDSLLVDANQKTIERVLEKYVFSKEANDQGGNGKGGMLARFYGGVLHSLIHVGYGLELRDTRLMAEGLAMATATSASHGWLFDDDWLFKVVPEDGGKGKLGLLQLVKELQHDPRLSVDNLKLREQESSLPDEPFEKPGAPGYGVIQEYVDRWSAIGVEAKVNEKQALTELAVFSALLLGAVPKQKDGIAYRHDFFLMHLNNAHLFTSQYLDVLPSHLHLAFLRGLVSQFFYYYISRGLPPFQLIHFTHQQTTTTSSSTDAISWQDCFQTARESVDEHLPKAVRSLYVYHKRYGPSVSSHVSTLEDENSGDWEKGDIFKLTAKQLVQMHKGQLQKSKYDSLEARGKGESVGAHQEFWSFEPFF</sequence>
<evidence type="ECO:0008006" key="4">
    <source>
        <dbReference type="Google" id="ProtNLM"/>
    </source>
</evidence>
<accession>A0A5C3E1B7</accession>
<dbReference type="Pfam" id="PF14027">
    <property type="entry name" value="Questin_oxidase"/>
    <property type="match status" value="1"/>
</dbReference>